<sequence>MNGKRQHASLGALALLALVGCESPQETDGARATGKELVSGPDFLVKDLSHPPHVRPDRPFEATVTVCNQGDSPGDLDVRLYLANEEQQTEPEQVSNFWVQELWPGRCTRRTVPVHPLHGGGTWRLSAHLETLWGGPDVDPSNDTHVSAPIGIGYQPDFVVRSVEGPASARPQNEVRAQVTVCNQGTESGSTEVALILSEDEVPRFPSPTGPEEDSVLTITGTPMLEPGQCVPMSLRGPFYPPHSSTPATSGTYFLGAVVNPFAQSTEFDTGNNTSGYWLGWGFGPDFVITSVQGPSSTVMGNPLPTQVTVCNQGTDTGMFQVDLYLTRNPLAPTSPPEGSPEEFPVGSTHYGYNSLAPTQCATVPINGAAYRPDAPPEVRAFWLGARVKSDGSPEIRQDNNTHTGHLLGLGHGPDAVITSVQGPPSVRRDNPFITRVTVCNQGNEPASGDVRVRLGEEDALRVLVPPGAPEEPFIGSAPLPHLYPGQCTTVPVPGHAYSYLAAPGVALYLSAEVRLYPAEVELRRDNNTHPGYRLGVGNGPDFVVTSVTGPTSARPGDPISAQVTVCNQGTESGSTDVALVLSQDDTLRVAQNPTPFDDVVVNMFFTNELPPGQCTTRAMSGPAYLPPPPYPDSTPIYHLGAVANPFRQPFELVLENNTHVGGQVRFGLGPDFVITSVTGPASARPGDPITAQVTVCNQGTAPGDTDVRVYLSTDTQFPSPLPPEYGGGFDSGDHFVGGTWTPLLESGQCVTLPITGPAQPPPGSQYIPGAYYLGAVAHPAGARHNELDLGNNTHAGYRLGMGDAPDFVITSVTGPSSTRPGQSVTARVTVCNQGTRTDSTQVHLVLSEDERIQLPTFPWEPFEDTFVNSEYTHPLAPGQCTTLPITGPIWPSSGNPDTRAYHLGAMVDPDRSSGELFEDNNTHSGYLLGVGDSPDFVITSMTNPGFVRAGQPLTTQVRVCNQGTQSGDTQLLVLLSSDEHIQAPSSGPGGPSGDYVVAQAHTGMLPPGACTTLPLSVPSVWPPPSSNPEDPQGLYHLGAVVNPERVPELIETNNTRLAGRLYILP</sequence>
<proteinExistence type="predicted"/>
<dbReference type="OrthoDB" id="5377562at2"/>
<feature type="domain" description="CARDB" evidence="1">
    <location>
        <begin position="805"/>
        <end position="925"/>
    </location>
</feature>
<name>A0A250I9R3_9BACT</name>
<evidence type="ECO:0000313" key="2">
    <source>
        <dbReference type="EMBL" id="ATB27911.1"/>
    </source>
</evidence>
<keyword evidence="3" id="KW-1185">Reference proteome</keyword>
<feature type="domain" description="CARDB" evidence="1">
    <location>
        <begin position="155"/>
        <end position="274"/>
    </location>
</feature>
<accession>A0A250I9R3</accession>
<reference evidence="2 3" key="1">
    <citation type="submission" date="2017-06" db="EMBL/GenBank/DDBJ databases">
        <authorList>
            <person name="Kim H.J."/>
            <person name="Triplett B.A."/>
        </authorList>
    </citation>
    <scope>NUCLEOTIDE SEQUENCE [LARGE SCALE GENOMIC DNA]</scope>
    <source>
        <strain evidence="2 3">DSM 14713</strain>
    </source>
</reference>
<dbReference type="EMBL" id="CP022163">
    <property type="protein sequence ID" value="ATB27911.1"/>
    <property type="molecule type" value="Genomic_DNA"/>
</dbReference>
<dbReference type="Proteomes" id="UP000217289">
    <property type="component" value="Chromosome"/>
</dbReference>
<evidence type="ECO:0000313" key="3">
    <source>
        <dbReference type="Proteomes" id="UP000217289"/>
    </source>
</evidence>
<dbReference type="RefSeq" id="WP_157774796.1">
    <property type="nucleotide sequence ID" value="NZ_CP022163.1"/>
</dbReference>
<dbReference type="KEGG" id="mbd:MEBOL_001356"/>
<dbReference type="PROSITE" id="PS51257">
    <property type="entry name" value="PROKAR_LIPOPROTEIN"/>
    <property type="match status" value="1"/>
</dbReference>
<evidence type="ECO:0000259" key="1">
    <source>
        <dbReference type="Pfam" id="PF07705"/>
    </source>
</evidence>
<dbReference type="Gene3D" id="2.60.40.10">
    <property type="entry name" value="Immunoglobulins"/>
    <property type="match status" value="8"/>
</dbReference>
<protein>
    <recommendedName>
        <fullName evidence="1">CARDB domain-containing protein</fullName>
    </recommendedName>
</protein>
<gene>
    <name evidence="2" type="ORF">MEBOL_001356</name>
</gene>
<dbReference type="Pfam" id="PF07705">
    <property type="entry name" value="CARDB"/>
    <property type="match status" value="2"/>
</dbReference>
<dbReference type="AlphaFoldDB" id="A0A250I9R3"/>
<dbReference type="InterPro" id="IPR011635">
    <property type="entry name" value="CARDB"/>
</dbReference>
<organism evidence="2 3">
    <name type="scientific">Melittangium boletus DSM 14713</name>
    <dbReference type="NCBI Taxonomy" id="1294270"/>
    <lineage>
        <taxon>Bacteria</taxon>
        <taxon>Pseudomonadati</taxon>
        <taxon>Myxococcota</taxon>
        <taxon>Myxococcia</taxon>
        <taxon>Myxococcales</taxon>
        <taxon>Cystobacterineae</taxon>
        <taxon>Archangiaceae</taxon>
        <taxon>Melittangium</taxon>
    </lineage>
</organism>
<dbReference type="InterPro" id="IPR013783">
    <property type="entry name" value="Ig-like_fold"/>
</dbReference>